<evidence type="ECO:0000256" key="4">
    <source>
        <dbReference type="ARBA" id="ARBA00023136"/>
    </source>
</evidence>
<gene>
    <name evidence="7" type="ORF">G9H71_08750</name>
</gene>
<keyword evidence="8" id="KW-1185">Reference proteome</keyword>
<evidence type="ECO:0000256" key="2">
    <source>
        <dbReference type="ARBA" id="ARBA00022692"/>
    </source>
</evidence>
<keyword evidence="1" id="KW-1003">Cell membrane</keyword>
<reference evidence="7 8" key="1">
    <citation type="submission" date="2020-03" db="EMBL/GenBank/DDBJ databases">
        <title>Two novel Motilibacter sp.</title>
        <authorList>
            <person name="Liu S."/>
        </authorList>
    </citation>
    <scope>NUCLEOTIDE SEQUENCE [LARGE SCALE GENOMIC DNA]</scope>
    <source>
        <strain evidence="7 8">E257</strain>
    </source>
</reference>
<organism evidence="7 8">
    <name type="scientific">Motilibacter deserti</name>
    <dbReference type="NCBI Taxonomy" id="2714956"/>
    <lineage>
        <taxon>Bacteria</taxon>
        <taxon>Bacillati</taxon>
        <taxon>Actinomycetota</taxon>
        <taxon>Actinomycetes</taxon>
        <taxon>Motilibacterales</taxon>
        <taxon>Motilibacteraceae</taxon>
        <taxon>Motilibacter</taxon>
    </lineage>
</organism>
<feature type="transmembrane region" description="Helical" evidence="5">
    <location>
        <begin position="59"/>
        <end position="76"/>
    </location>
</feature>
<comment type="caution">
    <text evidence="7">The sequence shown here is derived from an EMBL/GenBank/DDBJ whole genome shotgun (WGS) entry which is preliminary data.</text>
</comment>
<evidence type="ECO:0000313" key="7">
    <source>
        <dbReference type="EMBL" id="NHC13869.1"/>
    </source>
</evidence>
<dbReference type="InterPro" id="IPR002035">
    <property type="entry name" value="VWF_A"/>
</dbReference>
<dbReference type="Proteomes" id="UP000800981">
    <property type="component" value="Unassembled WGS sequence"/>
</dbReference>
<evidence type="ECO:0000256" key="5">
    <source>
        <dbReference type="SAM" id="Phobius"/>
    </source>
</evidence>
<dbReference type="InterPro" id="IPR036465">
    <property type="entry name" value="vWFA_dom_sf"/>
</dbReference>
<dbReference type="Pfam" id="PF13519">
    <property type="entry name" value="VWA_2"/>
    <property type="match status" value="1"/>
</dbReference>
<accession>A0ABX0GVN6</accession>
<sequence>MPHDLAFESPGRLWAFAGLLLAALAAALILWRRRTSEQYADSALRPSVAPKRQGWRRRLAAIGLVLGIVALTTAFARPSVVATSKDERAVVVIALDTSTSMQVDDVAPNRFTVAKQTAQAFIRELPDDIDVGLVAYSASARLVATPTADHESVATAVDTLSMDGGTAMGSALQLSLDAALRSLGLTAASAAAGDPPAARLVLLSDGDSTTGTPVDEAVSAVADAQIPVSTIGLGTESGQGTVFDGREVTAPVNFALLQQIADGTGGTAYRAAGAAELQDVYTDIGQQIVPKTERKDVSDAVAGIGLVLLMGTALPSLVWFGRLA</sequence>
<evidence type="ECO:0000256" key="1">
    <source>
        <dbReference type="ARBA" id="ARBA00022475"/>
    </source>
</evidence>
<dbReference type="RefSeq" id="WP_166280831.1">
    <property type="nucleotide sequence ID" value="NZ_JAANNP010000003.1"/>
</dbReference>
<keyword evidence="4 5" id="KW-0472">Membrane</keyword>
<dbReference type="Gene3D" id="3.40.50.410">
    <property type="entry name" value="von Willebrand factor, type A domain"/>
    <property type="match status" value="1"/>
</dbReference>
<feature type="domain" description="VWFA" evidence="6">
    <location>
        <begin position="90"/>
        <end position="284"/>
    </location>
</feature>
<name>A0ABX0GVN6_9ACTN</name>
<evidence type="ECO:0000313" key="8">
    <source>
        <dbReference type="Proteomes" id="UP000800981"/>
    </source>
</evidence>
<dbReference type="EMBL" id="JAANNP010000003">
    <property type="protein sequence ID" value="NHC13869.1"/>
    <property type="molecule type" value="Genomic_DNA"/>
</dbReference>
<dbReference type="SUPFAM" id="SSF53300">
    <property type="entry name" value="vWA-like"/>
    <property type="match status" value="1"/>
</dbReference>
<keyword evidence="2 5" id="KW-0812">Transmembrane</keyword>
<feature type="transmembrane region" description="Helical" evidence="5">
    <location>
        <begin position="12"/>
        <end position="31"/>
    </location>
</feature>
<protein>
    <submittedName>
        <fullName evidence="7">VWA domain-containing protein</fullName>
    </submittedName>
</protein>
<dbReference type="SMART" id="SM00327">
    <property type="entry name" value="VWA"/>
    <property type="match status" value="1"/>
</dbReference>
<feature type="transmembrane region" description="Helical" evidence="5">
    <location>
        <begin position="300"/>
        <end position="320"/>
    </location>
</feature>
<evidence type="ECO:0000259" key="6">
    <source>
        <dbReference type="PROSITE" id="PS50234"/>
    </source>
</evidence>
<dbReference type="PANTHER" id="PTHR22550">
    <property type="entry name" value="SPORE GERMINATION PROTEIN"/>
    <property type="match status" value="1"/>
</dbReference>
<dbReference type="PROSITE" id="PS50234">
    <property type="entry name" value="VWFA"/>
    <property type="match status" value="1"/>
</dbReference>
<dbReference type="InterPro" id="IPR050768">
    <property type="entry name" value="UPF0353/GerABKA_families"/>
</dbReference>
<dbReference type="PANTHER" id="PTHR22550:SF5">
    <property type="entry name" value="LEUCINE ZIPPER PROTEIN 4"/>
    <property type="match status" value="1"/>
</dbReference>
<proteinExistence type="predicted"/>
<keyword evidence="3 5" id="KW-1133">Transmembrane helix</keyword>
<evidence type="ECO:0000256" key="3">
    <source>
        <dbReference type="ARBA" id="ARBA00022989"/>
    </source>
</evidence>